<dbReference type="EMBL" id="BNJG01000002">
    <property type="protein sequence ID" value="GHO57967.1"/>
    <property type="molecule type" value="Genomic_DNA"/>
</dbReference>
<evidence type="ECO:0000313" key="1">
    <source>
        <dbReference type="EMBL" id="GHO57967.1"/>
    </source>
</evidence>
<sequence length="165" mass="19321">MGIQHEFWLLREDQYAYTVDWRDLKSQRDAPVSLHDEILRYFFDFLQWIPTLNPTKPGLPTGYGLNWWGLTIINHTGGSVFYRVWSAWSQLLSCGPEKLRLQGAFTWQWPFPESEHLLREDQLDTLGHYETLEIDRDELASTCTTLAHFGEQAATSEFFILHEGI</sequence>
<gene>
    <name evidence="1" type="ORF">KSB_64420</name>
</gene>
<comment type="caution">
    <text evidence="1">The sequence shown here is derived from an EMBL/GenBank/DDBJ whole genome shotgun (WGS) entry which is preliminary data.</text>
</comment>
<proteinExistence type="predicted"/>
<name>A0ABQ3UZ81_9CHLR</name>
<protein>
    <submittedName>
        <fullName evidence="1">Uncharacterized protein</fullName>
    </submittedName>
</protein>
<keyword evidence="2" id="KW-1185">Reference proteome</keyword>
<dbReference type="RefSeq" id="WP_201374248.1">
    <property type="nucleotide sequence ID" value="NZ_BNJG01000002.1"/>
</dbReference>
<evidence type="ECO:0000313" key="2">
    <source>
        <dbReference type="Proteomes" id="UP000654345"/>
    </source>
</evidence>
<reference evidence="1 2" key="1">
    <citation type="journal article" date="2021" name="Int. J. Syst. Evol. Microbiol.">
        <title>Reticulibacter mediterranei gen. nov., sp. nov., within the new family Reticulibacteraceae fam. nov., and Ktedonospora formicarum gen. nov., sp. nov., Ktedonobacter robiniae sp. nov., Dictyobacter formicarum sp. nov. and Dictyobacter arantiisoli sp. nov., belonging to the class Ktedonobacteria.</title>
        <authorList>
            <person name="Yabe S."/>
            <person name="Zheng Y."/>
            <person name="Wang C.M."/>
            <person name="Sakai Y."/>
            <person name="Abe K."/>
            <person name="Yokota A."/>
            <person name="Donadio S."/>
            <person name="Cavaletti L."/>
            <person name="Monciardini P."/>
        </authorList>
    </citation>
    <scope>NUCLEOTIDE SEQUENCE [LARGE SCALE GENOMIC DNA]</scope>
    <source>
        <strain evidence="1 2">SOSP1-30</strain>
    </source>
</reference>
<organism evidence="1 2">
    <name type="scientific">Ktedonobacter robiniae</name>
    <dbReference type="NCBI Taxonomy" id="2778365"/>
    <lineage>
        <taxon>Bacteria</taxon>
        <taxon>Bacillati</taxon>
        <taxon>Chloroflexota</taxon>
        <taxon>Ktedonobacteria</taxon>
        <taxon>Ktedonobacterales</taxon>
        <taxon>Ktedonobacteraceae</taxon>
        <taxon>Ktedonobacter</taxon>
    </lineage>
</organism>
<dbReference type="Proteomes" id="UP000654345">
    <property type="component" value="Unassembled WGS sequence"/>
</dbReference>
<accession>A0ABQ3UZ81</accession>